<evidence type="ECO:0000313" key="2">
    <source>
        <dbReference type="EMBL" id="RUP19058.1"/>
    </source>
</evidence>
<accession>A0A433BA25</accession>
<name>A0A433BA25_9FUNG</name>
<dbReference type="AlphaFoldDB" id="A0A433BA25"/>
<reference evidence="2 3" key="1">
    <citation type="journal article" date="2018" name="New Phytol.">
        <title>Phylogenomics of Endogonaceae and evolution of mycorrhizas within Mucoromycota.</title>
        <authorList>
            <person name="Chang Y."/>
            <person name="Desiro A."/>
            <person name="Na H."/>
            <person name="Sandor L."/>
            <person name="Lipzen A."/>
            <person name="Clum A."/>
            <person name="Barry K."/>
            <person name="Grigoriev I.V."/>
            <person name="Martin F.M."/>
            <person name="Stajich J.E."/>
            <person name="Smith M.E."/>
            <person name="Bonito G."/>
            <person name="Spatafora J.W."/>
        </authorList>
    </citation>
    <scope>NUCLEOTIDE SEQUENCE [LARGE SCALE GENOMIC DNA]</scope>
    <source>
        <strain evidence="2 3">GMNB39</strain>
    </source>
</reference>
<feature type="region of interest" description="Disordered" evidence="1">
    <location>
        <begin position="1"/>
        <end position="23"/>
    </location>
</feature>
<dbReference type="EMBL" id="RBNI01014759">
    <property type="protein sequence ID" value="RUP19058.1"/>
    <property type="molecule type" value="Genomic_DNA"/>
</dbReference>
<evidence type="ECO:0000313" key="3">
    <source>
        <dbReference type="Proteomes" id="UP000268093"/>
    </source>
</evidence>
<comment type="caution">
    <text evidence="2">The sequence shown here is derived from an EMBL/GenBank/DDBJ whole genome shotgun (WGS) entry which is preliminary data.</text>
</comment>
<organism evidence="2 3">
    <name type="scientific">Jimgerdemannia flammicorona</name>
    <dbReference type="NCBI Taxonomy" id="994334"/>
    <lineage>
        <taxon>Eukaryota</taxon>
        <taxon>Fungi</taxon>
        <taxon>Fungi incertae sedis</taxon>
        <taxon>Mucoromycota</taxon>
        <taxon>Mucoromycotina</taxon>
        <taxon>Endogonomycetes</taxon>
        <taxon>Endogonales</taxon>
        <taxon>Endogonaceae</taxon>
        <taxon>Jimgerdemannia</taxon>
    </lineage>
</organism>
<feature type="compositionally biased region" description="Polar residues" evidence="1">
    <location>
        <begin position="1"/>
        <end position="15"/>
    </location>
</feature>
<sequence length="151" mass="16986">MSMWTSQGSSPSHLSETGVGNDPSSLTSNDIFAVVYTLGHEKGDSAQPKNAFRLPCAPSLNTRGSPRSEVAVGLHQRLNLVRRVSVRRCLLRRNLQALNRKTDIQNEDNDYLYSLDISSGSSRSFSDPSPRRRRFMCMKRVIFWRLIETAG</sequence>
<evidence type="ECO:0000256" key="1">
    <source>
        <dbReference type="SAM" id="MobiDB-lite"/>
    </source>
</evidence>
<feature type="non-terminal residue" evidence="2">
    <location>
        <position position="151"/>
    </location>
</feature>
<gene>
    <name evidence="2" type="ORF">BC936DRAFT_139341</name>
</gene>
<keyword evidence="3" id="KW-1185">Reference proteome</keyword>
<protein>
    <submittedName>
        <fullName evidence="2">Uncharacterized protein</fullName>
    </submittedName>
</protein>
<dbReference type="Proteomes" id="UP000268093">
    <property type="component" value="Unassembled WGS sequence"/>
</dbReference>
<proteinExistence type="predicted"/>